<reference evidence="1" key="1">
    <citation type="submission" date="2011-10" db="EMBL/GenBank/DDBJ databases">
        <authorList>
            <person name="Genoscope - CEA"/>
        </authorList>
    </citation>
    <scope>NUCLEOTIDE SEQUENCE</scope>
    <source>
        <strain evidence="1">CBS 7064</strain>
    </source>
</reference>
<dbReference type="Proteomes" id="UP000005222">
    <property type="component" value="Chromosome B"/>
</dbReference>
<dbReference type="EMBL" id="FO082059">
    <property type="protein sequence ID" value="CCE72802.1"/>
    <property type="molecule type" value="Genomic_DNA"/>
</dbReference>
<organism evidence="1 3">
    <name type="scientific">Pichia sorbitophila (strain ATCC MYA-4447 / BCRC 22081 / CBS 7064 / NBRC 10061 / NRRL Y-12695)</name>
    <name type="common">Hybrid yeast</name>
    <dbReference type="NCBI Taxonomy" id="559304"/>
    <lineage>
        <taxon>Eukaryota</taxon>
        <taxon>Fungi</taxon>
        <taxon>Dikarya</taxon>
        <taxon>Ascomycota</taxon>
        <taxon>Saccharomycotina</taxon>
        <taxon>Pichiomycetes</taxon>
        <taxon>Debaryomycetaceae</taxon>
        <taxon>Millerozyma</taxon>
    </lineage>
</organism>
<evidence type="ECO:0000313" key="3">
    <source>
        <dbReference type="Proteomes" id="UP000005222"/>
    </source>
</evidence>
<keyword evidence="3" id="KW-1185">Reference proteome</keyword>
<dbReference type="HOGENOM" id="CLU_2292702_0_0_1"/>
<name>G8YVB9_PICSO</name>
<proteinExistence type="predicted"/>
<sequence length="101" mass="11450">MTILPVCIHYRTLSNDLLSILIYVCILRTYLVGHQWWPTGRPLKIDAQCLHPLCVEHYGNWGDVVPGRFAGAKVSMSINTFAPVTPDVHRKNNVPLPRSTR</sequence>
<accession>G8YVB9</accession>
<reference evidence="3" key="2">
    <citation type="journal article" date="2012" name="G3 (Bethesda)">
        <title>Pichia sorbitophila, an interspecies yeast hybrid reveals early steps of genome resolution following polyploidization.</title>
        <authorList>
            <person name="Leh Louis V."/>
            <person name="Despons L."/>
            <person name="Friedrich A."/>
            <person name="Martin T."/>
            <person name="Durrens P."/>
            <person name="Casaregola S."/>
            <person name="Neuveglise C."/>
            <person name="Fairhead C."/>
            <person name="Marck C."/>
            <person name="Cruz J.A."/>
            <person name="Straub M.L."/>
            <person name="Kugler V."/>
            <person name="Sacerdot C."/>
            <person name="Uzunov Z."/>
            <person name="Thierry A."/>
            <person name="Weiss S."/>
            <person name="Bleykasten C."/>
            <person name="De Montigny J."/>
            <person name="Jacques N."/>
            <person name="Jung P."/>
            <person name="Lemaire M."/>
            <person name="Mallet S."/>
            <person name="Morel G."/>
            <person name="Richard G.F."/>
            <person name="Sarkar A."/>
            <person name="Savel G."/>
            <person name="Schacherer J."/>
            <person name="Seret M.L."/>
            <person name="Talla E."/>
            <person name="Samson G."/>
            <person name="Jubin C."/>
            <person name="Poulain J."/>
            <person name="Vacherie B."/>
            <person name="Barbe V."/>
            <person name="Pelletier E."/>
            <person name="Sherman D.J."/>
            <person name="Westhof E."/>
            <person name="Weissenbach J."/>
            <person name="Baret P.V."/>
            <person name="Wincker P."/>
            <person name="Gaillardin C."/>
            <person name="Dujon B."/>
            <person name="Souciet J.L."/>
        </authorList>
    </citation>
    <scope>NUCLEOTIDE SEQUENCE [LARGE SCALE GENOMIC DNA]</scope>
    <source>
        <strain evidence="3">ATCC MYA-4447 / BCRC 22081 / CBS 7064 / NBRC 10061 / NRRL Y-12695</strain>
    </source>
</reference>
<evidence type="ECO:0000313" key="2">
    <source>
        <dbReference type="EMBL" id="CCE73363.1"/>
    </source>
</evidence>
<dbReference type="Proteomes" id="UP000005222">
    <property type="component" value="Chromosome A"/>
</dbReference>
<protein>
    <submittedName>
        <fullName evidence="1">Piso0_000396 protein</fullName>
    </submittedName>
</protein>
<dbReference type="EMBL" id="FO082058">
    <property type="protein sequence ID" value="CCE73363.1"/>
    <property type="molecule type" value="Genomic_DNA"/>
</dbReference>
<dbReference type="InParanoid" id="G8YVB9"/>
<evidence type="ECO:0000313" key="1">
    <source>
        <dbReference type="EMBL" id="CCE72802.1"/>
    </source>
</evidence>
<gene>
    <name evidence="1" type="primary">Piso0_000396</name>
    <name evidence="1" type="ORF">GNLVRS01_PISO0A08426g</name>
    <name evidence="2" type="ORF">GNLVRS01_PISO0B08493g</name>
</gene>
<dbReference type="AlphaFoldDB" id="G8YVB9"/>